<evidence type="ECO:0000259" key="3">
    <source>
        <dbReference type="SMART" id="SM00824"/>
    </source>
</evidence>
<accession>A0A1B4FJL3</accession>
<dbReference type="InterPro" id="IPR001031">
    <property type="entry name" value="Thioesterase"/>
</dbReference>
<evidence type="ECO:0000256" key="2">
    <source>
        <dbReference type="ARBA" id="ARBA00022801"/>
    </source>
</evidence>
<dbReference type="GO" id="GO:0008610">
    <property type="term" value="P:lipid biosynthetic process"/>
    <property type="evidence" value="ECO:0007669"/>
    <property type="project" value="TreeGrafter"/>
</dbReference>
<dbReference type="Proteomes" id="UP000062519">
    <property type="component" value="Chromosome 2"/>
</dbReference>
<evidence type="ECO:0000256" key="1">
    <source>
        <dbReference type="ARBA" id="ARBA00007169"/>
    </source>
</evidence>
<feature type="domain" description="Thioesterase TesA-like" evidence="3">
    <location>
        <begin position="23"/>
        <end position="241"/>
    </location>
</feature>
<dbReference type="RefSeq" id="WP_059598146.1">
    <property type="nucleotide sequence ID" value="NZ_CP013387.1"/>
</dbReference>
<dbReference type="InterPro" id="IPR029058">
    <property type="entry name" value="AB_hydrolase_fold"/>
</dbReference>
<evidence type="ECO:0000313" key="4">
    <source>
        <dbReference type="EMBL" id="AOJ03865.1"/>
    </source>
</evidence>
<dbReference type="SMART" id="SM00824">
    <property type="entry name" value="PKS_TE"/>
    <property type="match status" value="1"/>
</dbReference>
<gene>
    <name evidence="4" type="ORF">WS70_18295</name>
</gene>
<evidence type="ECO:0000313" key="5">
    <source>
        <dbReference type="Proteomes" id="UP000062519"/>
    </source>
</evidence>
<dbReference type="InterPro" id="IPR020802">
    <property type="entry name" value="TesA-like"/>
</dbReference>
<protein>
    <submittedName>
        <fullName evidence="4">Thioesterase</fullName>
    </submittedName>
</protein>
<sequence>MNERRMLRPWIMSPEPAAWRLVMCPFAGGSSSAFRDWRNVDDFGIDVSLAIYPGRDHRMREPGADDIGWLADQLADELVDAQAPPGKLILAGHSMGAQVAFETCERLERRGAPPFALVLSGCHAPHLKGRRLLSHLDDRAFVDQLVEIGGSDATLLSDPSLLAIFLPMLRADFRITEAYRRMPRADRRRIDTPTLLVHGSRDIEASREEVAAWRDWLRRADEPIAMPGDHFYVTRRPRAFLQQILRRLESTSACV</sequence>
<dbReference type="EMBL" id="CP013387">
    <property type="protein sequence ID" value="AOJ03865.1"/>
    <property type="molecule type" value="Genomic_DNA"/>
</dbReference>
<dbReference type="KEGG" id="buu:WS70_18295"/>
<dbReference type="PANTHER" id="PTHR11487:SF0">
    <property type="entry name" value="S-ACYL FATTY ACID SYNTHASE THIOESTERASE, MEDIUM CHAIN"/>
    <property type="match status" value="1"/>
</dbReference>
<dbReference type="Gene3D" id="3.40.50.1820">
    <property type="entry name" value="alpha/beta hydrolase"/>
    <property type="match status" value="1"/>
</dbReference>
<organism evidence="4 5">
    <name type="scientific">Burkholderia mayonis</name>
    <dbReference type="NCBI Taxonomy" id="1385591"/>
    <lineage>
        <taxon>Bacteria</taxon>
        <taxon>Pseudomonadati</taxon>
        <taxon>Pseudomonadota</taxon>
        <taxon>Betaproteobacteria</taxon>
        <taxon>Burkholderiales</taxon>
        <taxon>Burkholderiaceae</taxon>
        <taxon>Burkholderia</taxon>
        <taxon>pseudomallei group</taxon>
    </lineage>
</organism>
<name>A0A1B4FJL3_9BURK</name>
<dbReference type="GO" id="GO:0016787">
    <property type="term" value="F:hydrolase activity"/>
    <property type="evidence" value="ECO:0007669"/>
    <property type="project" value="UniProtKB-KW"/>
</dbReference>
<dbReference type="Pfam" id="PF00975">
    <property type="entry name" value="Thioesterase"/>
    <property type="match status" value="1"/>
</dbReference>
<comment type="similarity">
    <text evidence="1">Belongs to the thioesterase family.</text>
</comment>
<dbReference type="PANTHER" id="PTHR11487">
    <property type="entry name" value="THIOESTERASE"/>
    <property type="match status" value="1"/>
</dbReference>
<reference evidence="4 5" key="1">
    <citation type="submission" date="2015-12" db="EMBL/GenBank/DDBJ databases">
        <title>Diversity of Burkholderia near neighbor genomes.</title>
        <authorList>
            <person name="Sahl J."/>
            <person name="Wagner D."/>
            <person name="Keim P."/>
        </authorList>
    </citation>
    <scope>NUCLEOTIDE SEQUENCE [LARGE SCALE GENOMIC DNA]</scope>
    <source>
        <strain evidence="4 5">BDU6</strain>
    </source>
</reference>
<dbReference type="InterPro" id="IPR012223">
    <property type="entry name" value="TEII"/>
</dbReference>
<dbReference type="SUPFAM" id="SSF53474">
    <property type="entry name" value="alpha/beta-Hydrolases"/>
    <property type="match status" value="1"/>
</dbReference>
<keyword evidence="2" id="KW-0378">Hydrolase</keyword>
<dbReference type="AlphaFoldDB" id="A0A1B4FJL3"/>
<proteinExistence type="inferred from homology"/>
<keyword evidence="5" id="KW-1185">Reference proteome</keyword>